<dbReference type="InterPro" id="IPR024079">
    <property type="entry name" value="MetalloPept_cat_dom_sf"/>
</dbReference>
<accession>A0A4R4T208</accession>
<dbReference type="EMBL" id="SMKI01000295">
    <property type="protein sequence ID" value="TDC70858.1"/>
    <property type="molecule type" value="Genomic_DNA"/>
</dbReference>
<dbReference type="GO" id="GO:0008237">
    <property type="term" value="F:metallopeptidase activity"/>
    <property type="evidence" value="ECO:0007669"/>
    <property type="project" value="InterPro"/>
</dbReference>
<dbReference type="SUPFAM" id="SSF55486">
    <property type="entry name" value="Metalloproteases ('zincins'), catalytic domain"/>
    <property type="match status" value="1"/>
</dbReference>
<reference evidence="2 3" key="1">
    <citation type="submission" date="2019-03" db="EMBL/GenBank/DDBJ databases">
        <title>Draft genome sequences of novel Actinobacteria.</title>
        <authorList>
            <person name="Sahin N."/>
            <person name="Ay H."/>
            <person name="Saygin H."/>
        </authorList>
    </citation>
    <scope>NUCLEOTIDE SEQUENCE [LARGE SCALE GENOMIC DNA]</scope>
    <source>
        <strain evidence="2 3">DSM 41900</strain>
    </source>
</reference>
<dbReference type="Proteomes" id="UP000295345">
    <property type="component" value="Unassembled WGS sequence"/>
</dbReference>
<organism evidence="2 3">
    <name type="scientific">Streptomyces hainanensis</name>
    <dbReference type="NCBI Taxonomy" id="402648"/>
    <lineage>
        <taxon>Bacteria</taxon>
        <taxon>Bacillati</taxon>
        <taxon>Actinomycetota</taxon>
        <taxon>Actinomycetes</taxon>
        <taxon>Kitasatosporales</taxon>
        <taxon>Streptomycetaceae</taxon>
        <taxon>Streptomyces</taxon>
    </lineage>
</organism>
<protein>
    <submittedName>
        <fullName evidence="2">DUF3152 domain-containing protein</fullName>
    </submittedName>
</protein>
<feature type="domain" description="DUF3152" evidence="1">
    <location>
        <begin position="17"/>
        <end position="191"/>
    </location>
</feature>
<name>A0A4R4T208_9ACTN</name>
<gene>
    <name evidence="2" type="ORF">E1283_24230</name>
</gene>
<dbReference type="InterPro" id="IPR022603">
    <property type="entry name" value="DUF3152"/>
</dbReference>
<proteinExistence type="predicted"/>
<comment type="caution">
    <text evidence="2">The sequence shown here is derived from an EMBL/GenBank/DDBJ whole genome shotgun (WGS) entry which is preliminary data.</text>
</comment>
<dbReference type="OrthoDB" id="9779865at2"/>
<keyword evidence="3" id="KW-1185">Reference proteome</keyword>
<evidence type="ECO:0000313" key="2">
    <source>
        <dbReference type="EMBL" id="TDC70858.1"/>
    </source>
</evidence>
<dbReference type="Gene3D" id="3.40.390.10">
    <property type="entry name" value="Collagenase (Catalytic Domain)"/>
    <property type="match status" value="1"/>
</dbReference>
<dbReference type="Pfam" id="PF11350">
    <property type="entry name" value="DUF3152"/>
    <property type="match status" value="1"/>
</dbReference>
<evidence type="ECO:0000313" key="3">
    <source>
        <dbReference type="Proteomes" id="UP000295345"/>
    </source>
</evidence>
<sequence>MTTTFRLDPELTASGELVPVGGSDPAADPTAATQLRYRVDVEEGMGLDAEFFAQVVHRTLNDPRSWGNNGERSFARVSAGEYNFVITLASPGTAADWCARSGLDITQDNVSCDSSNTERVIINAWRWAQGSETYGDDISGYRQMLINHEVGHRLGLGHAVCPAEGALAPVMLQQTKYLTTNGLTCAPNPWPNPER</sequence>
<dbReference type="AlphaFoldDB" id="A0A4R4T208"/>
<evidence type="ECO:0000259" key="1">
    <source>
        <dbReference type="Pfam" id="PF11350"/>
    </source>
</evidence>